<protein>
    <submittedName>
        <fullName evidence="2">Uncharacterized protein</fullName>
    </submittedName>
</protein>
<evidence type="ECO:0000313" key="2">
    <source>
        <dbReference type="EMBL" id="MFC6886525.1"/>
    </source>
</evidence>
<keyword evidence="1" id="KW-0472">Membrane</keyword>
<proteinExistence type="predicted"/>
<keyword evidence="1" id="KW-0812">Transmembrane</keyword>
<comment type="caution">
    <text evidence="2">The sequence shown here is derived from an EMBL/GenBank/DDBJ whole genome shotgun (WGS) entry which is preliminary data.</text>
</comment>
<keyword evidence="3" id="KW-1185">Reference proteome</keyword>
<gene>
    <name evidence="2" type="ORF">ACFQKB_42665</name>
</gene>
<evidence type="ECO:0000256" key="1">
    <source>
        <dbReference type="SAM" id="Phobius"/>
    </source>
</evidence>
<organism evidence="2 3">
    <name type="scientific">Actinomadura yumaensis</name>
    <dbReference type="NCBI Taxonomy" id="111807"/>
    <lineage>
        <taxon>Bacteria</taxon>
        <taxon>Bacillati</taxon>
        <taxon>Actinomycetota</taxon>
        <taxon>Actinomycetes</taxon>
        <taxon>Streptosporangiales</taxon>
        <taxon>Thermomonosporaceae</taxon>
        <taxon>Actinomadura</taxon>
    </lineage>
</organism>
<reference evidence="3" key="1">
    <citation type="journal article" date="2019" name="Int. J. Syst. Evol. Microbiol.">
        <title>The Global Catalogue of Microorganisms (GCM) 10K type strain sequencing project: providing services to taxonomists for standard genome sequencing and annotation.</title>
        <authorList>
            <consortium name="The Broad Institute Genomics Platform"/>
            <consortium name="The Broad Institute Genome Sequencing Center for Infectious Disease"/>
            <person name="Wu L."/>
            <person name="Ma J."/>
        </authorList>
    </citation>
    <scope>NUCLEOTIDE SEQUENCE [LARGE SCALE GENOMIC DNA]</scope>
    <source>
        <strain evidence="3">JCM 3369</strain>
    </source>
</reference>
<accession>A0ABW2CZR1</accession>
<feature type="transmembrane region" description="Helical" evidence="1">
    <location>
        <begin position="86"/>
        <end position="105"/>
    </location>
</feature>
<sequence>MIGTLTSRRTPVAADGPENVRALPIWFFAFEGAMGAAYDVCHTWHGAWAVLVALGAVNIVLGLTVLRRRMKLVKAMLRNGRTRHIAFGLVGARLGLHLLLGAAGVAATTPLAHLGLAVVMAGATMALLWFDQRVTFRALGLTPA</sequence>
<dbReference type="RefSeq" id="WP_206681104.1">
    <property type="nucleotide sequence ID" value="NZ_JBHSXE010000001.1"/>
</dbReference>
<dbReference type="EMBL" id="JBHSXS010000055">
    <property type="protein sequence ID" value="MFC6886525.1"/>
    <property type="molecule type" value="Genomic_DNA"/>
</dbReference>
<dbReference type="Proteomes" id="UP001596380">
    <property type="component" value="Unassembled WGS sequence"/>
</dbReference>
<evidence type="ECO:0000313" key="3">
    <source>
        <dbReference type="Proteomes" id="UP001596380"/>
    </source>
</evidence>
<feature type="transmembrane region" description="Helical" evidence="1">
    <location>
        <begin position="44"/>
        <end position="66"/>
    </location>
</feature>
<feature type="transmembrane region" description="Helical" evidence="1">
    <location>
        <begin position="111"/>
        <end position="130"/>
    </location>
</feature>
<name>A0ABW2CZR1_9ACTN</name>
<keyword evidence="1" id="KW-1133">Transmembrane helix</keyword>